<comment type="caution">
    <text evidence="2">The sequence shown here is derived from an EMBL/GenBank/DDBJ whole genome shotgun (WGS) entry which is preliminary data.</text>
</comment>
<dbReference type="STRING" id="93759.A0A1R3JQU8"/>
<gene>
    <name evidence="2" type="ORF">COLO4_14832</name>
</gene>
<feature type="domain" description="KIB1-4 beta-propeller" evidence="1">
    <location>
        <begin position="112"/>
        <end position="329"/>
    </location>
</feature>
<dbReference type="SUPFAM" id="SSF81383">
    <property type="entry name" value="F-box domain"/>
    <property type="match status" value="1"/>
</dbReference>
<name>A0A1R3JQU8_9ROSI</name>
<dbReference type="InterPro" id="IPR005174">
    <property type="entry name" value="KIB1-4_b-propeller"/>
</dbReference>
<sequence length="519" mass="60164">MMTILSKIKNLWGKLHQGDKDEVNMKDDLWGKGLPTELLELILSKLIFVVDIKKFHVVCKTWRSITVSPPRRLPPPPLPYVDSSCPLMFRFIDDDRKYKLFHPLYKYTWDMEFPSQVSDVPKIFCFSNYGWSLIHGINAYLFLFNPLTQETIQLPTTPFVLGLENILRMFFTCPPSHPDCLVVAIDGRNSLIYVYKLGEANWKEHKLQMENCVPFVSNIILYQGLCYCLDWDGNLGVFDIQDIQHSWIVHHMDLPSRFVRDSWSLKALVEHNGQLLVVFIGLNHRPCVFELDLKRKLCAPMQSLGNNALFISDAASLSQRAVLSGTENKIFGPLVLKHKTRDSSRFYSLATGKYHSFFDNLSSDFRDLTFLPEPLGFMKFHCVCKTWRSINVSPPRQLPSPLPYADSSFPLLFQLIDDDRKYRLFHPLYKYTWDMEFPSQSLGNNSLFISYPAAFSQRAVLSGTRNKIFGPFILKNKKNDSFRFYSFATSKYHSFFDNISSDDFSDMKFLGHSCSWLPM</sequence>
<evidence type="ECO:0000313" key="2">
    <source>
        <dbReference type="EMBL" id="OMO97174.1"/>
    </source>
</evidence>
<dbReference type="Proteomes" id="UP000187203">
    <property type="component" value="Unassembled WGS sequence"/>
</dbReference>
<evidence type="ECO:0000259" key="1">
    <source>
        <dbReference type="Pfam" id="PF03478"/>
    </source>
</evidence>
<dbReference type="Pfam" id="PF03478">
    <property type="entry name" value="Beta-prop_KIB1-4"/>
    <property type="match status" value="1"/>
</dbReference>
<dbReference type="InterPro" id="IPR036047">
    <property type="entry name" value="F-box-like_dom_sf"/>
</dbReference>
<evidence type="ECO:0000313" key="3">
    <source>
        <dbReference type="Proteomes" id="UP000187203"/>
    </source>
</evidence>
<dbReference type="PANTHER" id="PTHR33127:SF5">
    <property type="entry name" value="TRANSMEMBRANE PROTEIN"/>
    <property type="match status" value="1"/>
</dbReference>
<proteinExistence type="predicted"/>
<accession>A0A1R3JQU8</accession>
<keyword evidence="3" id="KW-1185">Reference proteome</keyword>
<dbReference type="OrthoDB" id="1863935at2759"/>
<dbReference type="EMBL" id="AWUE01015464">
    <property type="protein sequence ID" value="OMO97174.1"/>
    <property type="molecule type" value="Genomic_DNA"/>
</dbReference>
<dbReference type="AlphaFoldDB" id="A0A1R3JQU8"/>
<protein>
    <recommendedName>
        <fullName evidence="1">KIB1-4 beta-propeller domain-containing protein</fullName>
    </recommendedName>
</protein>
<dbReference type="PANTHER" id="PTHR33127">
    <property type="entry name" value="TRANSMEMBRANE PROTEIN"/>
    <property type="match status" value="1"/>
</dbReference>
<organism evidence="2 3">
    <name type="scientific">Corchorus olitorius</name>
    <dbReference type="NCBI Taxonomy" id="93759"/>
    <lineage>
        <taxon>Eukaryota</taxon>
        <taxon>Viridiplantae</taxon>
        <taxon>Streptophyta</taxon>
        <taxon>Embryophyta</taxon>
        <taxon>Tracheophyta</taxon>
        <taxon>Spermatophyta</taxon>
        <taxon>Magnoliopsida</taxon>
        <taxon>eudicotyledons</taxon>
        <taxon>Gunneridae</taxon>
        <taxon>Pentapetalae</taxon>
        <taxon>rosids</taxon>
        <taxon>malvids</taxon>
        <taxon>Malvales</taxon>
        <taxon>Malvaceae</taxon>
        <taxon>Grewioideae</taxon>
        <taxon>Apeibeae</taxon>
        <taxon>Corchorus</taxon>
    </lineage>
</organism>
<reference evidence="3" key="1">
    <citation type="submission" date="2013-09" db="EMBL/GenBank/DDBJ databases">
        <title>Corchorus olitorius genome sequencing.</title>
        <authorList>
            <person name="Alam M."/>
            <person name="Haque M.S."/>
            <person name="Islam M.S."/>
            <person name="Emdad E.M."/>
            <person name="Islam M.M."/>
            <person name="Ahmed B."/>
            <person name="Halim A."/>
            <person name="Hossen Q.M.M."/>
            <person name="Hossain M.Z."/>
            <person name="Ahmed R."/>
            <person name="Khan M.M."/>
            <person name="Islam R."/>
            <person name="Rashid M.M."/>
            <person name="Khan S.A."/>
            <person name="Rahman M.S."/>
            <person name="Alam M."/>
            <person name="Yahiya A.S."/>
            <person name="Khan M.S."/>
            <person name="Azam M.S."/>
            <person name="Haque T."/>
            <person name="Lashkar M.Z.H."/>
            <person name="Akhand A.I."/>
            <person name="Morshed G."/>
            <person name="Roy S."/>
            <person name="Uddin K.S."/>
            <person name="Rabeya T."/>
            <person name="Hossain A.S."/>
            <person name="Chowdhury A."/>
            <person name="Snigdha A.R."/>
            <person name="Mortoza M.S."/>
            <person name="Matin S.A."/>
            <person name="Hoque S.M.E."/>
            <person name="Islam M.K."/>
            <person name="Roy D.K."/>
            <person name="Haider R."/>
            <person name="Moosa M.M."/>
            <person name="Elias S.M."/>
            <person name="Hasan A.M."/>
            <person name="Jahan S."/>
            <person name="Shafiuddin M."/>
            <person name="Mahmood N."/>
            <person name="Shommy N.S."/>
        </authorList>
    </citation>
    <scope>NUCLEOTIDE SEQUENCE [LARGE SCALE GENOMIC DNA]</scope>
    <source>
        <strain evidence="3">cv. O-4</strain>
    </source>
</reference>